<evidence type="ECO:0000256" key="1">
    <source>
        <dbReference type="ARBA" id="ARBA00022723"/>
    </source>
</evidence>
<protein>
    <recommendedName>
        <fullName evidence="5">MULE transposase domain-containing protein</fullName>
    </recommendedName>
</protein>
<dbReference type="InterPro" id="IPR013083">
    <property type="entry name" value="Znf_RING/FYVE/PHD"/>
</dbReference>
<proteinExistence type="predicted"/>
<dbReference type="InterPro" id="IPR018289">
    <property type="entry name" value="MULE_transposase_dom"/>
</dbReference>
<accession>A0AAD9QFU1</accession>
<dbReference type="PANTHER" id="PTHR20956">
    <property type="entry name" value="HEH2P"/>
    <property type="match status" value="1"/>
</dbReference>
<evidence type="ECO:0000256" key="4">
    <source>
        <dbReference type="SAM" id="MobiDB-lite"/>
    </source>
</evidence>
<keyword evidence="1" id="KW-0479">Metal-binding</keyword>
<dbReference type="InterPro" id="IPR019786">
    <property type="entry name" value="Zinc_finger_PHD-type_CS"/>
</dbReference>
<dbReference type="PROSITE" id="PS01359">
    <property type="entry name" value="ZF_PHD_1"/>
    <property type="match status" value="1"/>
</dbReference>
<dbReference type="CDD" id="cd15489">
    <property type="entry name" value="PHD_SF"/>
    <property type="match status" value="1"/>
</dbReference>
<evidence type="ECO:0000313" key="7">
    <source>
        <dbReference type="Proteomes" id="UP001249851"/>
    </source>
</evidence>
<dbReference type="InterPro" id="IPR011011">
    <property type="entry name" value="Znf_FYVE_PHD"/>
</dbReference>
<evidence type="ECO:0000259" key="5">
    <source>
        <dbReference type="Pfam" id="PF10551"/>
    </source>
</evidence>
<reference evidence="6" key="2">
    <citation type="journal article" date="2023" name="Science">
        <title>Genomic signatures of disease resistance in endangered staghorn corals.</title>
        <authorList>
            <person name="Vollmer S.V."/>
            <person name="Selwyn J.D."/>
            <person name="Despard B.A."/>
            <person name="Roesel C.L."/>
        </authorList>
    </citation>
    <scope>NUCLEOTIDE SEQUENCE</scope>
    <source>
        <strain evidence="6">K2</strain>
    </source>
</reference>
<dbReference type="EMBL" id="JARQWQ010000036">
    <property type="protein sequence ID" value="KAK2560516.1"/>
    <property type="molecule type" value="Genomic_DNA"/>
</dbReference>
<feature type="region of interest" description="Disordered" evidence="4">
    <location>
        <begin position="571"/>
        <end position="603"/>
    </location>
</feature>
<name>A0AAD9QFU1_ACRCE</name>
<keyword evidence="3" id="KW-0862">Zinc</keyword>
<organism evidence="6 7">
    <name type="scientific">Acropora cervicornis</name>
    <name type="common">Staghorn coral</name>
    <dbReference type="NCBI Taxonomy" id="6130"/>
    <lineage>
        <taxon>Eukaryota</taxon>
        <taxon>Metazoa</taxon>
        <taxon>Cnidaria</taxon>
        <taxon>Anthozoa</taxon>
        <taxon>Hexacorallia</taxon>
        <taxon>Scleractinia</taxon>
        <taxon>Astrocoeniina</taxon>
        <taxon>Acroporidae</taxon>
        <taxon>Acropora</taxon>
    </lineage>
</organism>
<dbReference type="GO" id="GO:0008270">
    <property type="term" value="F:zinc ion binding"/>
    <property type="evidence" value="ECO:0007669"/>
    <property type="project" value="UniProtKB-KW"/>
</dbReference>
<keyword evidence="2" id="KW-0863">Zinc-finger</keyword>
<evidence type="ECO:0000313" key="6">
    <source>
        <dbReference type="EMBL" id="KAK2560516.1"/>
    </source>
</evidence>
<reference evidence="6" key="1">
    <citation type="journal article" date="2023" name="G3 (Bethesda)">
        <title>Whole genome assembly and annotation of the endangered Caribbean coral Acropora cervicornis.</title>
        <authorList>
            <person name="Selwyn J.D."/>
            <person name="Vollmer S.V."/>
        </authorList>
    </citation>
    <scope>NUCLEOTIDE SEQUENCE</scope>
    <source>
        <strain evidence="6">K2</strain>
    </source>
</reference>
<dbReference type="Gene3D" id="3.30.40.10">
    <property type="entry name" value="Zinc/RING finger domain, C3HC4 (zinc finger)"/>
    <property type="match status" value="1"/>
</dbReference>
<comment type="caution">
    <text evidence="6">The sequence shown here is derived from an EMBL/GenBank/DDBJ whole genome shotgun (WGS) entry which is preliminary data.</text>
</comment>
<dbReference type="SUPFAM" id="SSF57903">
    <property type="entry name" value="FYVE/PHD zinc finger"/>
    <property type="match status" value="1"/>
</dbReference>
<gene>
    <name evidence="6" type="ORF">P5673_016876</name>
</gene>
<sequence length="616" mass="70333">MSSIFLTMCIYCQQSVRPRQEGLQCDGCLRWQHRACNTGVSQSEYRDAVKTGASIDWRCLTCDIPLAESTALSEISVSVDPDVHFNSEQNSDQDILECEEFNPPVDSFDELTEASTILTIEETNAESTIGSTIYELPTQPTIDESTFEGPTPHSVEQADQTLTFQIMEGTSERGKRKLIDSCGFSYNVKRQRLHSTDWQCTVRPTGNRCKATVVQRPGNVFEFGRNHHNHAAPVGGMVAAKIKCLVKQDAKQDVFRPASEVVNDVLLSELTDAPCPCLPRIASLQRTANRTRQKLRPQDPKDLDFDLQMEHIPDGFFLEDVKIRGRRHLVFASDKQLELLQQSKTWYIDGTFKLCRQPFTQLLTLNAFVKNDDHVKQVPLVFVIMSGQKRRDYRAVLDAITSILPRPPRVTKVMLDFEKAVWSALRQTLPNVQLKGCSFHWTQALWRKVQGLGLQDAYRNDRGTHQLIRQLMALPYLPAEKIERRFLRLQQQATARPLQDFCSYIHENWISTQTFPPQTWSVFLEAVRTNNDLEGWHNGLNRRAKGRSQLPLYILIQLLHREASLVNMQIQTKSSRDTSGRPTELCREDSSTSGSSMRTAKGTRRSFWRPVLTSFK</sequence>
<feature type="domain" description="MULE transposase" evidence="5">
    <location>
        <begin position="346"/>
        <end position="442"/>
    </location>
</feature>
<dbReference type="AlphaFoldDB" id="A0AAD9QFU1"/>
<dbReference type="Proteomes" id="UP001249851">
    <property type="component" value="Unassembled WGS sequence"/>
</dbReference>
<feature type="compositionally biased region" description="Basic and acidic residues" evidence="4">
    <location>
        <begin position="574"/>
        <end position="590"/>
    </location>
</feature>
<evidence type="ECO:0000256" key="2">
    <source>
        <dbReference type="ARBA" id="ARBA00022771"/>
    </source>
</evidence>
<dbReference type="PANTHER" id="PTHR20956:SF12">
    <property type="entry name" value="FLYWCH-TYPE DOMAIN-CONTAINING PROTEIN"/>
    <property type="match status" value="1"/>
</dbReference>
<dbReference type="Pfam" id="PF10551">
    <property type="entry name" value="MULE"/>
    <property type="match status" value="1"/>
</dbReference>
<dbReference type="Gene3D" id="2.20.25.240">
    <property type="match status" value="1"/>
</dbReference>
<keyword evidence="7" id="KW-1185">Reference proteome</keyword>
<evidence type="ECO:0000256" key="3">
    <source>
        <dbReference type="ARBA" id="ARBA00022833"/>
    </source>
</evidence>